<evidence type="ECO:0000313" key="2">
    <source>
        <dbReference type="EMBL" id="SEW40527.1"/>
    </source>
</evidence>
<reference evidence="2 3" key="1">
    <citation type="submission" date="2016-10" db="EMBL/GenBank/DDBJ databases">
        <authorList>
            <person name="de Groot N.N."/>
        </authorList>
    </citation>
    <scope>NUCLEOTIDE SEQUENCE [LARGE SCALE GENOMIC DNA]</scope>
    <source>
        <strain evidence="2 3">DSM 17925</strain>
    </source>
</reference>
<proteinExistence type="predicted"/>
<dbReference type="EMBL" id="FOIZ01000002">
    <property type="protein sequence ID" value="SEW40527.1"/>
    <property type="molecule type" value="Genomic_DNA"/>
</dbReference>
<dbReference type="STRING" id="364200.SAMN04488515_2717"/>
<sequence length="228" mass="23544">MFKYSNHIFGALGVTLLVACGGTSIEKPPGDKPGDKDGPEPNPTTFSSAAEVQEQRNFINGGFRLDETGPIAGVRNGAATYQGHWATGLTVNGEPDINAMFGDVRMVIDVGGGKYPVSGTITNFNTVNGNEGLEALDGSLAISGQIGGLDKEFEGTTFDGTLTGFFGGDSARSVEIDADVTGEMRNRSGFGNNGSTVTGRTTGDASFVTGGGGIDITTGQFRADRDNN</sequence>
<dbReference type="RefSeq" id="WP_089995778.1">
    <property type="nucleotide sequence ID" value="NZ_FOIZ01000002.1"/>
</dbReference>
<evidence type="ECO:0000256" key="1">
    <source>
        <dbReference type="SAM" id="MobiDB-lite"/>
    </source>
</evidence>
<keyword evidence="3" id="KW-1185">Reference proteome</keyword>
<dbReference type="PROSITE" id="PS51257">
    <property type="entry name" value="PROKAR_LIPOPROTEIN"/>
    <property type="match status" value="1"/>
</dbReference>
<evidence type="ECO:0000313" key="3">
    <source>
        <dbReference type="Proteomes" id="UP000199167"/>
    </source>
</evidence>
<gene>
    <name evidence="2" type="ORF">SAMN04488515_2717</name>
</gene>
<organism evidence="2 3">
    <name type="scientific">Cognatiyoonia koreensis</name>
    <dbReference type="NCBI Taxonomy" id="364200"/>
    <lineage>
        <taxon>Bacteria</taxon>
        <taxon>Pseudomonadati</taxon>
        <taxon>Pseudomonadota</taxon>
        <taxon>Alphaproteobacteria</taxon>
        <taxon>Rhodobacterales</taxon>
        <taxon>Paracoccaceae</taxon>
        <taxon>Cognatiyoonia</taxon>
    </lineage>
</organism>
<feature type="compositionally biased region" description="Polar residues" evidence="1">
    <location>
        <begin position="189"/>
        <end position="204"/>
    </location>
</feature>
<accession>A0A1I0RHZ2</accession>
<dbReference type="AlphaFoldDB" id="A0A1I0RHZ2"/>
<protein>
    <submittedName>
        <fullName evidence="2">Uncharacterized protein</fullName>
    </submittedName>
</protein>
<feature type="compositionally biased region" description="Basic and acidic residues" evidence="1">
    <location>
        <begin position="28"/>
        <end position="39"/>
    </location>
</feature>
<name>A0A1I0RHZ2_9RHOB</name>
<dbReference type="Proteomes" id="UP000199167">
    <property type="component" value="Unassembled WGS sequence"/>
</dbReference>
<feature type="region of interest" description="Disordered" evidence="1">
    <location>
        <begin position="185"/>
        <end position="204"/>
    </location>
</feature>
<dbReference type="OrthoDB" id="9866522at2"/>
<feature type="region of interest" description="Disordered" evidence="1">
    <location>
        <begin position="25"/>
        <end position="44"/>
    </location>
</feature>